<proteinExistence type="predicted"/>
<reference evidence="2 3" key="1">
    <citation type="submission" date="2024-09" db="EMBL/GenBank/DDBJ databases">
        <title>Chromosome-scale assembly of Riccia fluitans.</title>
        <authorList>
            <person name="Paukszto L."/>
            <person name="Sawicki J."/>
            <person name="Karawczyk K."/>
            <person name="Piernik-Szablinska J."/>
            <person name="Szczecinska M."/>
            <person name="Mazdziarz M."/>
        </authorList>
    </citation>
    <scope>NUCLEOTIDE SEQUENCE [LARGE SCALE GENOMIC DNA]</scope>
    <source>
        <strain evidence="2">Rf_01</strain>
        <tissue evidence="2">Aerial parts of the thallus</tissue>
    </source>
</reference>
<sequence>MGRGRNFTVAQLKNKRDLLRKQFETEKAMMIKSGSGHSEWEYYDAMYVLMGKAPTTVGIPNARVNGQVCSQNQSAELVSSPVRPPIVADLNRTPPFVSPPSSIQPESVSQLRHTRVDRVVSRRAEQETSTDANNGLPTGIKGHSVQKSSKGKSTMDMAAAVENFTTAFVDAKKRKAEVEDRRTKILEAQTS</sequence>
<comment type="caution">
    <text evidence="2">The sequence shown here is derived from an EMBL/GenBank/DDBJ whole genome shotgun (WGS) entry which is preliminary data.</text>
</comment>
<dbReference type="PANTHER" id="PTHR31307">
    <property type="entry name" value="TRIHELIX TRANSCRIPTION FACTOR ASIL2"/>
    <property type="match status" value="1"/>
</dbReference>
<accession>A0ABD1ZLL7</accession>
<evidence type="ECO:0000256" key="1">
    <source>
        <dbReference type="SAM" id="MobiDB-lite"/>
    </source>
</evidence>
<evidence type="ECO:0000313" key="3">
    <source>
        <dbReference type="Proteomes" id="UP001605036"/>
    </source>
</evidence>
<keyword evidence="3" id="KW-1185">Reference proteome</keyword>
<evidence type="ECO:0000313" key="2">
    <source>
        <dbReference type="EMBL" id="KAL2651129.1"/>
    </source>
</evidence>
<dbReference type="PANTHER" id="PTHR31307:SF63">
    <property type="entry name" value="MYB_SANT-LIKE DNA-BINDING DOMAIN-CONTAINING PROTEIN"/>
    <property type="match status" value="1"/>
</dbReference>
<name>A0ABD1ZLL7_9MARC</name>
<dbReference type="AlphaFoldDB" id="A0ABD1ZLL7"/>
<feature type="compositionally biased region" description="Polar residues" evidence="1">
    <location>
        <begin position="127"/>
        <end position="136"/>
    </location>
</feature>
<dbReference type="Proteomes" id="UP001605036">
    <property type="component" value="Unassembled WGS sequence"/>
</dbReference>
<gene>
    <name evidence="2" type="ORF">R1flu_019257</name>
</gene>
<dbReference type="EMBL" id="JBHFFA010000001">
    <property type="protein sequence ID" value="KAL2651129.1"/>
    <property type="molecule type" value="Genomic_DNA"/>
</dbReference>
<feature type="region of interest" description="Disordered" evidence="1">
    <location>
        <begin position="120"/>
        <end position="155"/>
    </location>
</feature>
<dbReference type="InterPro" id="IPR044823">
    <property type="entry name" value="ASIL1/2-like"/>
</dbReference>
<protein>
    <submittedName>
        <fullName evidence="2">Uncharacterized protein</fullName>
    </submittedName>
</protein>
<organism evidence="2 3">
    <name type="scientific">Riccia fluitans</name>
    <dbReference type="NCBI Taxonomy" id="41844"/>
    <lineage>
        <taxon>Eukaryota</taxon>
        <taxon>Viridiplantae</taxon>
        <taxon>Streptophyta</taxon>
        <taxon>Embryophyta</taxon>
        <taxon>Marchantiophyta</taxon>
        <taxon>Marchantiopsida</taxon>
        <taxon>Marchantiidae</taxon>
        <taxon>Marchantiales</taxon>
        <taxon>Ricciaceae</taxon>
        <taxon>Riccia</taxon>
    </lineage>
</organism>